<name>A0A8B7QQQ9_HIPAR</name>
<gene>
    <name evidence="10" type="primary">LOC109378715</name>
</gene>
<dbReference type="GO" id="GO:0006508">
    <property type="term" value="P:proteolysis"/>
    <property type="evidence" value="ECO:0007669"/>
    <property type="project" value="UniProtKB-KW"/>
</dbReference>
<evidence type="ECO:0000256" key="4">
    <source>
        <dbReference type="ARBA" id="ARBA00022825"/>
    </source>
</evidence>
<feature type="domain" description="Peptidase S1" evidence="8">
    <location>
        <begin position="2"/>
        <end position="220"/>
    </location>
</feature>
<dbReference type="FunFam" id="2.40.10.10:FF:000068">
    <property type="entry name" value="transmembrane protease serine 2"/>
    <property type="match status" value="1"/>
</dbReference>
<dbReference type="InterPro" id="IPR001254">
    <property type="entry name" value="Trypsin_dom"/>
</dbReference>
<evidence type="ECO:0000256" key="2">
    <source>
        <dbReference type="ARBA" id="ARBA00022729"/>
    </source>
</evidence>
<dbReference type="KEGG" id="hai:109378715"/>
<dbReference type="FunFam" id="2.40.10.10:FF:000014">
    <property type="entry name" value="Complement factor D"/>
    <property type="match status" value="1"/>
</dbReference>
<dbReference type="Proteomes" id="UP000694851">
    <property type="component" value="Unplaced"/>
</dbReference>
<dbReference type="PANTHER" id="PTHR24271">
    <property type="entry name" value="KALLIKREIN-RELATED"/>
    <property type="match status" value="1"/>
</dbReference>
<dbReference type="SUPFAM" id="SSF50494">
    <property type="entry name" value="Trypsin-like serine proteases"/>
    <property type="match status" value="1"/>
</dbReference>
<dbReference type="GO" id="GO:0004252">
    <property type="term" value="F:serine-type endopeptidase activity"/>
    <property type="evidence" value="ECO:0007669"/>
    <property type="project" value="InterPro"/>
</dbReference>
<evidence type="ECO:0000313" key="9">
    <source>
        <dbReference type="Proteomes" id="UP000694851"/>
    </source>
</evidence>
<dbReference type="PROSITE" id="PS50240">
    <property type="entry name" value="TRYPSIN_DOM"/>
    <property type="match status" value="1"/>
</dbReference>
<keyword evidence="1 7" id="KW-0645">Protease</keyword>
<feature type="non-terminal residue" evidence="10">
    <location>
        <position position="1"/>
    </location>
</feature>
<keyword evidence="3 7" id="KW-0378">Hydrolase</keyword>
<keyword evidence="6" id="KW-1015">Disulfide bond</keyword>
<keyword evidence="5" id="KW-0865">Zymogen</keyword>
<dbReference type="PRINTS" id="PR00722">
    <property type="entry name" value="CHYMOTRYPSIN"/>
</dbReference>
<evidence type="ECO:0000256" key="5">
    <source>
        <dbReference type="ARBA" id="ARBA00023145"/>
    </source>
</evidence>
<protein>
    <submittedName>
        <fullName evidence="10">Duodenase-1-like</fullName>
    </submittedName>
</protein>
<dbReference type="InterPro" id="IPR001314">
    <property type="entry name" value="Peptidase_S1A"/>
</dbReference>
<evidence type="ECO:0000256" key="1">
    <source>
        <dbReference type="ARBA" id="ARBA00022670"/>
    </source>
</evidence>
<evidence type="ECO:0000259" key="8">
    <source>
        <dbReference type="PROSITE" id="PS50240"/>
    </source>
</evidence>
<evidence type="ECO:0000256" key="6">
    <source>
        <dbReference type="ARBA" id="ARBA00023157"/>
    </source>
</evidence>
<sequence>EIIGGHEAKPHSHPYMAHLGNCGGFLVREDIVLTAAHCCKSLCNSTNVTLGAHNIKQKEKTQQTIRVKNPIFHPGYISSSHWNDIMLLQLEKKAKLNDAVSTISLPSMTDQVKPGMVCTVAGWGRLDVYTKGDGKLHEAELEIQANNKCTSRYPHYNSTIQMCVGDPKKIQTSYKGDSGGPLICNNKAQGIVSYGSTCANPPRVYTRISNFLPWIESTMRCLKLLRPD</sequence>
<dbReference type="PROSITE" id="PS00135">
    <property type="entry name" value="TRYPSIN_SER"/>
    <property type="match status" value="1"/>
</dbReference>
<dbReference type="GeneID" id="109378715"/>
<evidence type="ECO:0000313" key="10">
    <source>
        <dbReference type="RefSeq" id="XP_019490557.1"/>
    </source>
</evidence>
<keyword evidence="2" id="KW-0732">Signal</keyword>
<dbReference type="Gene3D" id="2.40.10.10">
    <property type="entry name" value="Trypsin-like serine proteases"/>
    <property type="match status" value="2"/>
</dbReference>
<accession>A0A8B7QQQ9</accession>
<dbReference type="OrthoDB" id="5565075at2759"/>
<dbReference type="InterPro" id="IPR033116">
    <property type="entry name" value="TRYPSIN_SER"/>
</dbReference>
<dbReference type="PROSITE" id="PS00134">
    <property type="entry name" value="TRYPSIN_HIS"/>
    <property type="match status" value="1"/>
</dbReference>
<dbReference type="InterPro" id="IPR009003">
    <property type="entry name" value="Peptidase_S1_PA"/>
</dbReference>
<evidence type="ECO:0000256" key="7">
    <source>
        <dbReference type="RuleBase" id="RU363034"/>
    </source>
</evidence>
<keyword evidence="4 7" id="KW-0720">Serine protease</keyword>
<evidence type="ECO:0000256" key="3">
    <source>
        <dbReference type="ARBA" id="ARBA00022801"/>
    </source>
</evidence>
<dbReference type="GO" id="GO:0005737">
    <property type="term" value="C:cytoplasm"/>
    <property type="evidence" value="ECO:0007669"/>
    <property type="project" value="TreeGrafter"/>
</dbReference>
<dbReference type="RefSeq" id="XP_019490557.1">
    <property type="nucleotide sequence ID" value="XM_019635012.1"/>
</dbReference>
<dbReference type="Pfam" id="PF00089">
    <property type="entry name" value="Trypsin"/>
    <property type="match status" value="1"/>
</dbReference>
<dbReference type="CDD" id="cd00190">
    <property type="entry name" value="Tryp_SPc"/>
    <property type="match status" value="1"/>
</dbReference>
<reference evidence="10" key="1">
    <citation type="submission" date="2025-08" db="UniProtKB">
        <authorList>
            <consortium name="RefSeq"/>
        </authorList>
    </citation>
    <scope>IDENTIFICATION</scope>
    <source>
        <tissue evidence="10">Muscle</tissue>
    </source>
</reference>
<dbReference type="InterPro" id="IPR043504">
    <property type="entry name" value="Peptidase_S1_PA_chymotrypsin"/>
</dbReference>
<proteinExistence type="predicted"/>
<organism evidence="9 10">
    <name type="scientific">Hipposideros armiger</name>
    <name type="common">Great Himalayan leaf-nosed bat</name>
    <dbReference type="NCBI Taxonomy" id="186990"/>
    <lineage>
        <taxon>Eukaryota</taxon>
        <taxon>Metazoa</taxon>
        <taxon>Chordata</taxon>
        <taxon>Craniata</taxon>
        <taxon>Vertebrata</taxon>
        <taxon>Euteleostomi</taxon>
        <taxon>Mammalia</taxon>
        <taxon>Eutheria</taxon>
        <taxon>Laurasiatheria</taxon>
        <taxon>Chiroptera</taxon>
        <taxon>Yinpterochiroptera</taxon>
        <taxon>Rhinolophoidea</taxon>
        <taxon>Hipposideridae</taxon>
        <taxon>Hipposideros</taxon>
    </lineage>
</organism>
<dbReference type="PANTHER" id="PTHR24271:SF58">
    <property type="entry name" value="DUODENASE-1"/>
    <property type="match status" value="1"/>
</dbReference>
<dbReference type="InterPro" id="IPR018114">
    <property type="entry name" value="TRYPSIN_HIS"/>
</dbReference>
<keyword evidence="9" id="KW-1185">Reference proteome</keyword>
<dbReference type="AlphaFoldDB" id="A0A8B7QQQ9"/>
<dbReference type="SMART" id="SM00020">
    <property type="entry name" value="Tryp_SPc"/>
    <property type="match status" value="1"/>
</dbReference>